<comment type="caution">
    <text evidence="3">The sequence shown here is derived from an EMBL/GenBank/DDBJ whole genome shotgun (WGS) entry which is preliminary data.</text>
</comment>
<dbReference type="Proteomes" id="UP000053558">
    <property type="component" value="Unassembled WGS sequence"/>
</dbReference>
<proteinExistence type="predicted"/>
<dbReference type="InterPro" id="IPR041457">
    <property type="entry name" value="CxC2_KDZ-assoc"/>
</dbReference>
<dbReference type="AlphaFoldDB" id="A0A5M3MZM9"/>
<evidence type="ECO:0000313" key="4">
    <source>
        <dbReference type="Proteomes" id="UP000053558"/>
    </source>
</evidence>
<dbReference type="PANTHER" id="PTHR33096:SF1">
    <property type="entry name" value="CXC1-LIKE CYSTEINE CLUSTER ASSOCIATED WITH KDZ TRANSPOSASES DOMAIN-CONTAINING PROTEIN"/>
    <property type="match status" value="1"/>
</dbReference>
<dbReference type="Pfam" id="PF18758">
    <property type="entry name" value="KDZ"/>
    <property type="match status" value="1"/>
</dbReference>
<dbReference type="OrthoDB" id="2804062at2759"/>
<keyword evidence="4" id="KW-1185">Reference proteome</keyword>
<dbReference type="OMA" id="YANWRKF"/>
<protein>
    <recommendedName>
        <fullName evidence="2">CxC2-like cysteine cluster KDZ transposase-associated domain-containing protein</fullName>
    </recommendedName>
</protein>
<feature type="coiled-coil region" evidence="1">
    <location>
        <begin position="598"/>
        <end position="633"/>
    </location>
</feature>
<evidence type="ECO:0000313" key="3">
    <source>
        <dbReference type="EMBL" id="EIW84486.1"/>
    </source>
</evidence>
<feature type="non-terminal residue" evidence="3">
    <location>
        <position position="921"/>
    </location>
</feature>
<dbReference type="Pfam" id="PF18803">
    <property type="entry name" value="CxC2"/>
    <property type="match status" value="1"/>
</dbReference>
<keyword evidence="1" id="KW-0175">Coiled coil</keyword>
<dbReference type="RefSeq" id="XP_007765241.1">
    <property type="nucleotide sequence ID" value="XM_007767051.1"/>
</dbReference>
<sequence length="921" mass="105455">DKPLIAWVGHGDRKGYRDEYLSEDIRMEGRGQAAAYPCACKSGNSREYRCESCGGRQMTCKECCVTAHQHTSLHFIQKWNGSFFERVSLKSLGLRVSMSHEDGSRCVLRQPGHAEFVVIHTNGIHHVSIDFCGCDKKIPYRQQLLRYGWHPSTIDTPETACTKEALAQYSALMSRTKVSAHGYYQALETLSDPLGLDVPTSHYKAFLRIIRQYEYIRIMKEAGRGNVINGIDTTRAGELAVACPACPHPGINLPEGWENADLSQKFLYCLFLAMDANFRLESRDRGRSVSDTELLDGLAYFVKTEPYMKHVRQYEKQKDTSSCSSFRAISTVNSKSAKGLQATGVGMVMCARHEFIMPLGVGDLQGGERNCNIDYLFFSVYAPLILLLVVISYDIACQWKINLFKRMDTLPPQLQVSLLAVAHILMFGVPKFHAPGHNERCAMQHSLNLMKGVGRTDGEGIERGWAKFNLASNSTKEMTLGFRHDTLNLLFTWHNLRKFYNMGTTLQRRLLLAVEAHAAHRDALLVFDDSISASVRDAWNTMKVAWESDKKKPNPYSATRKSISEVDVRAQLTEAEKHIPFLPHDISPSIFVKLAIDLEEKQRRIRTDVRRVKELTAEERAQLEQRRSNLHRDVVKFREIQIIYMPGINALMATKDNNADTKVEDEKLWLASELDETERKICTHNVDQVELKLREAQCHSTLDKIRGMVQTRYHFTTYRNLNIRGQRETTRAYKLVHDYNRRIDAEKIKYQEAYKALLALSGPNGPARGLQTLTTNDIRALCEPLIQADTPRRRQRDMQKGLGEGYRTVSWIWTTRGPIDPDWESGQESDEDLRIEWLKACARKTRWEEEVALLKEEMRRVRAFLEYRAGWWESHAMLGSPDADAGVLSRQAIAEGVRAHALRQAHQQRRLQAEFTRLWER</sequence>
<feature type="non-terminal residue" evidence="3">
    <location>
        <position position="1"/>
    </location>
</feature>
<reference evidence="4" key="1">
    <citation type="journal article" date="2012" name="Science">
        <title>The Paleozoic origin of enzymatic lignin decomposition reconstructed from 31 fungal genomes.</title>
        <authorList>
            <person name="Floudas D."/>
            <person name="Binder M."/>
            <person name="Riley R."/>
            <person name="Barry K."/>
            <person name="Blanchette R.A."/>
            <person name="Henrissat B."/>
            <person name="Martinez A.T."/>
            <person name="Otillar R."/>
            <person name="Spatafora J.W."/>
            <person name="Yadav J.S."/>
            <person name="Aerts A."/>
            <person name="Benoit I."/>
            <person name="Boyd A."/>
            <person name="Carlson A."/>
            <person name="Copeland A."/>
            <person name="Coutinho P.M."/>
            <person name="de Vries R.P."/>
            <person name="Ferreira P."/>
            <person name="Findley K."/>
            <person name="Foster B."/>
            <person name="Gaskell J."/>
            <person name="Glotzer D."/>
            <person name="Gorecki P."/>
            <person name="Heitman J."/>
            <person name="Hesse C."/>
            <person name="Hori C."/>
            <person name="Igarashi K."/>
            <person name="Jurgens J.A."/>
            <person name="Kallen N."/>
            <person name="Kersten P."/>
            <person name="Kohler A."/>
            <person name="Kuees U."/>
            <person name="Kumar T.K.A."/>
            <person name="Kuo A."/>
            <person name="LaButti K."/>
            <person name="Larrondo L.F."/>
            <person name="Lindquist E."/>
            <person name="Ling A."/>
            <person name="Lombard V."/>
            <person name="Lucas S."/>
            <person name="Lundell T."/>
            <person name="Martin R."/>
            <person name="McLaughlin D.J."/>
            <person name="Morgenstern I."/>
            <person name="Morin E."/>
            <person name="Murat C."/>
            <person name="Nagy L.G."/>
            <person name="Nolan M."/>
            <person name="Ohm R.A."/>
            <person name="Patyshakuliyeva A."/>
            <person name="Rokas A."/>
            <person name="Ruiz-Duenas F.J."/>
            <person name="Sabat G."/>
            <person name="Salamov A."/>
            <person name="Samejima M."/>
            <person name="Schmutz J."/>
            <person name="Slot J.C."/>
            <person name="St John F."/>
            <person name="Stenlid J."/>
            <person name="Sun H."/>
            <person name="Sun S."/>
            <person name="Syed K."/>
            <person name="Tsang A."/>
            <person name="Wiebenga A."/>
            <person name="Young D."/>
            <person name="Pisabarro A."/>
            <person name="Eastwood D.C."/>
            <person name="Martin F."/>
            <person name="Cullen D."/>
            <person name="Grigoriev I.V."/>
            <person name="Hibbett D.S."/>
        </authorList>
    </citation>
    <scope>NUCLEOTIDE SEQUENCE [LARGE SCALE GENOMIC DNA]</scope>
    <source>
        <strain evidence="4">RWD-64-598 SS2</strain>
    </source>
</reference>
<dbReference type="EMBL" id="JH711575">
    <property type="protein sequence ID" value="EIW84486.1"/>
    <property type="molecule type" value="Genomic_DNA"/>
</dbReference>
<evidence type="ECO:0000256" key="1">
    <source>
        <dbReference type="SAM" id="Coils"/>
    </source>
</evidence>
<accession>A0A5M3MZM9</accession>
<dbReference type="GeneID" id="19206882"/>
<organism evidence="3 4">
    <name type="scientific">Coniophora puteana (strain RWD-64-598)</name>
    <name type="common">Brown rot fungus</name>
    <dbReference type="NCBI Taxonomy" id="741705"/>
    <lineage>
        <taxon>Eukaryota</taxon>
        <taxon>Fungi</taxon>
        <taxon>Dikarya</taxon>
        <taxon>Basidiomycota</taxon>
        <taxon>Agaricomycotina</taxon>
        <taxon>Agaricomycetes</taxon>
        <taxon>Agaricomycetidae</taxon>
        <taxon>Boletales</taxon>
        <taxon>Coniophorineae</taxon>
        <taxon>Coniophoraceae</taxon>
        <taxon>Coniophora</taxon>
    </lineage>
</organism>
<dbReference type="KEGG" id="cput:CONPUDRAFT_40308"/>
<feature type="domain" description="CxC2-like cysteine cluster KDZ transposase-associated" evidence="2">
    <location>
        <begin position="89"/>
        <end position="194"/>
    </location>
</feature>
<dbReference type="InterPro" id="IPR040521">
    <property type="entry name" value="KDZ"/>
</dbReference>
<name>A0A5M3MZM9_CONPW</name>
<gene>
    <name evidence="3" type="ORF">CONPUDRAFT_40308</name>
</gene>
<dbReference type="PANTHER" id="PTHR33096">
    <property type="entry name" value="CXC2 DOMAIN-CONTAINING PROTEIN"/>
    <property type="match status" value="1"/>
</dbReference>
<evidence type="ECO:0000259" key="2">
    <source>
        <dbReference type="Pfam" id="PF18803"/>
    </source>
</evidence>